<feature type="region of interest" description="Disordered" evidence="1">
    <location>
        <begin position="24"/>
        <end position="47"/>
    </location>
</feature>
<evidence type="ECO:0000313" key="3">
    <source>
        <dbReference type="Proteomes" id="UP000236291"/>
    </source>
</evidence>
<dbReference type="AlphaFoldDB" id="A0A2K3MQ12"/>
<protein>
    <submittedName>
        <fullName evidence="2">Uncharacterized protein</fullName>
    </submittedName>
</protein>
<proteinExistence type="predicted"/>
<gene>
    <name evidence="2" type="ORF">L195_g016044</name>
</gene>
<reference evidence="2 3" key="2">
    <citation type="journal article" date="2017" name="Front. Plant Sci.">
        <title>Gene Classification and Mining of Molecular Markers Useful in Red Clover (Trifolium pratense) Breeding.</title>
        <authorList>
            <person name="Istvanek J."/>
            <person name="Dluhosova J."/>
            <person name="Dluhos P."/>
            <person name="Patkova L."/>
            <person name="Nedelnik J."/>
            <person name="Repkova J."/>
        </authorList>
    </citation>
    <scope>NUCLEOTIDE SEQUENCE [LARGE SCALE GENOMIC DNA]</scope>
    <source>
        <strain evidence="3">cv. Tatra</strain>
        <tissue evidence="2">Young leaves</tissue>
    </source>
</reference>
<accession>A0A2K3MQ12</accession>
<feature type="compositionally biased region" description="Polar residues" evidence="1">
    <location>
        <begin position="24"/>
        <end position="38"/>
    </location>
</feature>
<dbReference type="Proteomes" id="UP000236291">
    <property type="component" value="Unassembled WGS sequence"/>
</dbReference>
<evidence type="ECO:0000313" key="2">
    <source>
        <dbReference type="EMBL" id="PNX92900.1"/>
    </source>
</evidence>
<organism evidence="2 3">
    <name type="scientific">Trifolium pratense</name>
    <name type="common">Red clover</name>
    <dbReference type="NCBI Taxonomy" id="57577"/>
    <lineage>
        <taxon>Eukaryota</taxon>
        <taxon>Viridiplantae</taxon>
        <taxon>Streptophyta</taxon>
        <taxon>Embryophyta</taxon>
        <taxon>Tracheophyta</taxon>
        <taxon>Spermatophyta</taxon>
        <taxon>Magnoliopsida</taxon>
        <taxon>eudicotyledons</taxon>
        <taxon>Gunneridae</taxon>
        <taxon>Pentapetalae</taxon>
        <taxon>rosids</taxon>
        <taxon>fabids</taxon>
        <taxon>Fabales</taxon>
        <taxon>Fabaceae</taxon>
        <taxon>Papilionoideae</taxon>
        <taxon>50 kb inversion clade</taxon>
        <taxon>NPAAA clade</taxon>
        <taxon>Hologalegina</taxon>
        <taxon>IRL clade</taxon>
        <taxon>Trifolieae</taxon>
        <taxon>Trifolium</taxon>
    </lineage>
</organism>
<comment type="caution">
    <text evidence="2">The sequence shown here is derived from an EMBL/GenBank/DDBJ whole genome shotgun (WGS) entry which is preliminary data.</text>
</comment>
<evidence type="ECO:0000256" key="1">
    <source>
        <dbReference type="SAM" id="MobiDB-lite"/>
    </source>
</evidence>
<reference evidence="2 3" key="1">
    <citation type="journal article" date="2014" name="Am. J. Bot.">
        <title>Genome assembly and annotation for red clover (Trifolium pratense; Fabaceae).</title>
        <authorList>
            <person name="Istvanek J."/>
            <person name="Jaros M."/>
            <person name="Krenek A."/>
            <person name="Repkova J."/>
        </authorList>
    </citation>
    <scope>NUCLEOTIDE SEQUENCE [LARGE SCALE GENOMIC DNA]</scope>
    <source>
        <strain evidence="3">cv. Tatra</strain>
        <tissue evidence="2">Young leaves</tissue>
    </source>
</reference>
<dbReference type="EMBL" id="ASHM01011008">
    <property type="protein sequence ID" value="PNX92900.1"/>
    <property type="molecule type" value="Genomic_DNA"/>
</dbReference>
<name>A0A2K3MQ12_TRIPR</name>
<sequence length="47" mass="5008">MVINAIKGPGPALEAIYTRLLAISQGTQPPSTSTGTYTSKRRHGRPL</sequence>